<evidence type="ECO:0000259" key="1">
    <source>
        <dbReference type="Pfam" id="PF12937"/>
    </source>
</evidence>
<dbReference type="Gene3D" id="3.80.10.10">
    <property type="entry name" value="Ribonuclease Inhibitor"/>
    <property type="match status" value="1"/>
</dbReference>
<dbReference type="InterPro" id="IPR032675">
    <property type="entry name" value="LRR_dom_sf"/>
</dbReference>
<evidence type="ECO:0000313" key="3">
    <source>
        <dbReference type="Proteomes" id="UP001229421"/>
    </source>
</evidence>
<dbReference type="PANTHER" id="PTHR31215">
    <property type="entry name" value="OS05G0510400 PROTEIN-RELATED"/>
    <property type="match status" value="1"/>
</dbReference>
<evidence type="ECO:0000313" key="2">
    <source>
        <dbReference type="EMBL" id="KAK1437581.1"/>
    </source>
</evidence>
<organism evidence="2 3">
    <name type="scientific">Tagetes erecta</name>
    <name type="common">African marigold</name>
    <dbReference type="NCBI Taxonomy" id="13708"/>
    <lineage>
        <taxon>Eukaryota</taxon>
        <taxon>Viridiplantae</taxon>
        <taxon>Streptophyta</taxon>
        <taxon>Embryophyta</taxon>
        <taxon>Tracheophyta</taxon>
        <taxon>Spermatophyta</taxon>
        <taxon>Magnoliopsida</taxon>
        <taxon>eudicotyledons</taxon>
        <taxon>Gunneridae</taxon>
        <taxon>Pentapetalae</taxon>
        <taxon>asterids</taxon>
        <taxon>campanulids</taxon>
        <taxon>Asterales</taxon>
        <taxon>Asteraceae</taxon>
        <taxon>Asteroideae</taxon>
        <taxon>Heliantheae alliance</taxon>
        <taxon>Tageteae</taxon>
        <taxon>Tagetes</taxon>
    </lineage>
</organism>
<dbReference type="SUPFAM" id="SSF81383">
    <property type="entry name" value="F-box domain"/>
    <property type="match status" value="1"/>
</dbReference>
<reference evidence="2" key="1">
    <citation type="journal article" date="2023" name="bioRxiv">
        <title>Improved chromosome-level genome assembly for marigold (Tagetes erecta).</title>
        <authorList>
            <person name="Jiang F."/>
            <person name="Yuan L."/>
            <person name="Wang S."/>
            <person name="Wang H."/>
            <person name="Xu D."/>
            <person name="Wang A."/>
            <person name="Fan W."/>
        </authorList>
    </citation>
    <scope>NUCLEOTIDE SEQUENCE</scope>
    <source>
        <strain evidence="2">WSJ</strain>
        <tissue evidence="2">Leaf</tissue>
    </source>
</reference>
<dbReference type="InterPro" id="IPR036047">
    <property type="entry name" value="F-box-like_dom_sf"/>
</dbReference>
<dbReference type="EMBL" id="JAUHHV010000001">
    <property type="protein sequence ID" value="KAK1437581.1"/>
    <property type="molecule type" value="Genomic_DNA"/>
</dbReference>
<protein>
    <recommendedName>
        <fullName evidence="1">F-box domain-containing protein</fullName>
    </recommendedName>
</protein>
<dbReference type="Proteomes" id="UP001229421">
    <property type="component" value="Unassembled WGS sequence"/>
</dbReference>
<accession>A0AAD8P9X9</accession>
<feature type="domain" description="F-box" evidence="1">
    <location>
        <begin position="1"/>
        <end position="34"/>
    </location>
</feature>
<dbReference type="InterPro" id="IPR001810">
    <property type="entry name" value="F-box_dom"/>
</dbReference>
<dbReference type="InterPro" id="IPR044809">
    <property type="entry name" value="AUF1-like"/>
</dbReference>
<comment type="caution">
    <text evidence="2">The sequence shown here is derived from an EMBL/GenBank/DDBJ whole genome shotgun (WGS) entry which is preliminary data.</text>
</comment>
<sequence>MDNLPHSLLLQILSRLNDSADVARCRVASKAFNTVYPGLRSINLRCSMKWYINSNSLTKPFKSVFLDLISKLETVESVCVDLDRPILSFDRENDDFYLTDADFAKDWLPRVSGSLKSVSLSDYSSHRQSHLLQLISAYFADIERTSPALLTPQSHNLVNLKLKCAWLSVANLNPMPMLTSLTLECTELEDEHLNEFSKGFPNLQVLNLVGVRGLRNPKIHLHNLKTCVLAVYVFLPSLTLITPNLMTLRIECFMPASLHVKAPKLSHFHLGLNPVTTISPLLVDFLNSENRVENLTLDSRIEEPRVVRDSKFILEKVFKVFPNVSSLCISSGAWSELEACLNPEGWESLDGSKGLKRICAYLTLFDPPLTFASIACVMDHCSGLSEVSFLIYDGDVGPESQSFMSKCLDRWPGLNWRWGIWGEDLEDTWIVDGTRVIDNLNEYERWFVPVCSSELNRTNKRKRIYKRTEFFVRVGSFENDACLCLDNRA</sequence>
<dbReference type="AlphaFoldDB" id="A0AAD8P9X9"/>
<proteinExistence type="predicted"/>
<dbReference type="SUPFAM" id="SSF52047">
    <property type="entry name" value="RNI-like"/>
    <property type="match status" value="1"/>
</dbReference>
<keyword evidence="3" id="KW-1185">Reference proteome</keyword>
<gene>
    <name evidence="2" type="ORF">QVD17_03375</name>
</gene>
<dbReference type="Pfam" id="PF12937">
    <property type="entry name" value="F-box-like"/>
    <property type="match status" value="1"/>
</dbReference>
<name>A0AAD8P9X9_TARER</name>